<proteinExistence type="predicted"/>
<feature type="domain" description="HTH lacI-type" evidence="5">
    <location>
        <begin position="27"/>
        <end position="81"/>
    </location>
</feature>
<evidence type="ECO:0000259" key="5">
    <source>
        <dbReference type="PROSITE" id="PS50932"/>
    </source>
</evidence>
<keyword evidence="1" id="KW-0805">Transcription regulation</keyword>
<dbReference type="InterPro" id="IPR000843">
    <property type="entry name" value="HTH_LacI"/>
</dbReference>
<evidence type="ECO:0000313" key="7">
    <source>
        <dbReference type="Proteomes" id="UP000198221"/>
    </source>
</evidence>
<dbReference type="SUPFAM" id="SSF47413">
    <property type="entry name" value="lambda repressor-like DNA-binding domains"/>
    <property type="match status" value="1"/>
</dbReference>
<dbReference type="Gene3D" id="1.10.260.40">
    <property type="entry name" value="lambda repressor-like DNA-binding domains"/>
    <property type="match status" value="1"/>
</dbReference>
<dbReference type="Proteomes" id="UP000198221">
    <property type="component" value="Chromosome I"/>
</dbReference>
<keyword evidence="3" id="KW-0804">Transcription</keyword>
<dbReference type="PROSITE" id="PS00356">
    <property type="entry name" value="HTH_LACI_1"/>
    <property type="match status" value="1"/>
</dbReference>
<evidence type="ECO:0000256" key="3">
    <source>
        <dbReference type="ARBA" id="ARBA00023163"/>
    </source>
</evidence>
<dbReference type="SMART" id="SM00354">
    <property type="entry name" value="HTH_LACI"/>
    <property type="match status" value="1"/>
</dbReference>
<keyword evidence="2" id="KW-0238">DNA-binding</keyword>
<dbReference type="InterPro" id="IPR028082">
    <property type="entry name" value="Peripla_BP_I"/>
</dbReference>
<reference evidence="7" key="1">
    <citation type="submission" date="2016-06" db="EMBL/GenBank/DDBJ databases">
        <authorList>
            <person name="Varghese N."/>
            <person name="Submissions Spin"/>
        </authorList>
    </citation>
    <scope>NUCLEOTIDE SEQUENCE [LARGE SCALE GENOMIC DNA]</scope>
    <source>
        <strain evidence="7">DSM 43819</strain>
    </source>
</reference>
<dbReference type="Gene3D" id="3.40.50.2300">
    <property type="match status" value="2"/>
</dbReference>
<dbReference type="Pfam" id="PF13377">
    <property type="entry name" value="Peripla_BP_3"/>
    <property type="match status" value="1"/>
</dbReference>
<keyword evidence="7" id="KW-1185">Reference proteome</keyword>
<dbReference type="PANTHER" id="PTHR30146:SF109">
    <property type="entry name" value="HTH-TYPE TRANSCRIPTIONAL REGULATOR GALS"/>
    <property type="match status" value="1"/>
</dbReference>
<dbReference type="CDD" id="cd01392">
    <property type="entry name" value="HTH_LacI"/>
    <property type="match status" value="1"/>
</dbReference>
<dbReference type="GO" id="GO:0000976">
    <property type="term" value="F:transcription cis-regulatory region binding"/>
    <property type="evidence" value="ECO:0007669"/>
    <property type="project" value="TreeGrafter"/>
</dbReference>
<protein>
    <submittedName>
        <fullName evidence="6">Transcriptional regulator, LacI family</fullName>
    </submittedName>
</protein>
<dbReference type="InterPro" id="IPR046335">
    <property type="entry name" value="LacI/GalR-like_sensor"/>
</dbReference>
<dbReference type="InterPro" id="IPR010982">
    <property type="entry name" value="Lambda_DNA-bd_dom_sf"/>
</dbReference>
<dbReference type="PROSITE" id="PS50932">
    <property type="entry name" value="HTH_LACI_2"/>
    <property type="match status" value="1"/>
</dbReference>
<feature type="region of interest" description="Disordered" evidence="4">
    <location>
        <begin position="1"/>
        <end position="33"/>
    </location>
</feature>
<dbReference type="EMBL" id="LT607754">
    <property type="protein sequence ID" value="SCG67494.1"/>
    <property type="molecule type" value="Genomic_DNA"/>
</dbReference>
<dbReference type="GO" id="GO:0003700">
    <property type="term" value="F:DNA-binding transcription factor activity"/>
    <property type="evidence" value="ECO:0007669"/>
    <property type="project" value="TreeGrafter"/>
</dbReference>
<name>A0A1C5JA64_9ACTN</name>
<dbReference type="AlphaFoldDB" id="A0A1C5JA64"/>
<dbReference type="Pfam" id="PF00356">
    <property type="entry name" value="LacI"/>
    <property type="match status" value="1"/>
</dbReference>
<accession>A0A1C5JA64</accession>
<gene>
    <name evidence="6" type="ORF">GA0070613_4310</name>
</gene>
<organism evidence="6 7">
    <name type="scientific">Micromonospora inositola</name>
    <dbReference type="NCBI Taxonomy" id="47865"/>
    <lineage>
        <taxon>Bacteria</taxon>
        <taxon>Bacillati</taxon>
        <taxon>Actinomycetota</taxon>
        <taxon>Actinomycetes</taxon>
        <taxon>Micromonosporales</taxon>
        <taxon>Micromonosporaceae</taxon>
        <taxon>Micromonospora</taxon>
    </lineage>
</organism>
<evidence type="ECO:0000313" key="6">
    <source>
        <dbReference type="EMBL" id="SCG67494.1"/>
    </source>
</evidence>
<dbReference type="PANTHER" id="PTHR30146">
    <property type="entry name" value="LACI-RELATED TRANSCRIPTIONAL REPRESSOR"/>
    <property type="match status" value="1"/>
</dbReference>
<evidence type="ECO:0000256" key="4">
    <source>
        <dbReference type="SAM" id="MobiDB-lite"/>
    </source>
</evidence>
<dbReference type="SUPFAM" id="SSF53822">
    <property type="entry name" value="Periplasmic binding protein-like I"/>
    <property type="match status" value="1"/>
</dbReference>
<dbReference type="CDD" id="cd06267">
    <property type="entry name" value="PBP1_LacI_sugar_binding-like"/>
    <property type="match status" value="1"/>
</dbReference>
<sequence>MMPEWAGRGGATGRLEDDMSTPTTRPATLDDVARAAGVSRSTASRVIARTGFASPAARDRVAAAVDRLGYVPNPAARALVRGAGVRLVIAVSGTDATVLDDPYVDRVAGTAARVCAPHGLGVALEWLPLRGPTGLRRLGEDRGVCGVVLVNTTQPVLDAMPAGLRGRVASIGIGSVAVPSFDVDNGAGADAVVRHLCDTGRRRIAMVTGPRWLTCAGRSVAAYRALMRAAGLPVRLVAGDFTAARGGRAALEVLSRWPDTDAIFAASDATALGAISALRGRGIRVPGDVAVAGFDDIPYAAVSTPALTTATHPVRRIAEAAATAVLDGRRVPPVTAFPSTLVARDSA</sequence>
<evidence type="ECO:0000256" key="1">
    <source>
        <dbReference type="ARBA" id="ARBA00023015"/>
    </source>
</evidence>
<evidence type="ECO:0000256" key="2">
    <source>
        <dbReference type="ARBA" id="ARBA00023125"/>
    </source>
</evidence>